<dbReference type="PRINTS" id="PR00380">
    <property type="entry name" value="KINESINHEAVY"/>
</dbReference>
<dbReference type="SMART" id="SM00129">
    <property type="entry name" value="KISc"/>
    <property type="match status" value="1"/>
</dbReference>
<dbReference type="InterPro" id="IPR027417">
    <property type="entry name" value="P-loop_NTPase"/>
</dbReference>
<keyword evidence="6 7" id="KW-0505">Motor protein</keyword>
<evidence type="ECO:0000256" key="3">
    <source>
        <dbReference type="ARBA" id="ARBA00022741"/>
    </source>
</evidence>
<dbReference type="GO" id="GO:0008017">
    <property type="term" value="F:microtubule binding"/>
    <property type="evidence" value="ECO:0007669"/>
    <property type="project" value="InterPro"/>
</dbReference>
<protein>
    <recommendedName>
        <fullName evidence="7">Kinesin-like protein</fullName>
    </recommendedName>
</protein>
<dbReference type="Gene3D" id="3.40.850.10">
    <property type="entry name" value="Kinesin motor domain"/>
    <property type="match status" value="1"/>
</dbReference>
<dbReference type="GO" id="GO:0007052">
    <property type="term" value="P:mitotic spindle organization"/>
    <property type="evidence" value="ECO:0007669"/>
    <property type="project" value="TreeGrafter"/>
</dbReference>
<dbReference type="PROSITE" id="PS00411">
    <property type="entry name" value="KINESIN_MOTOR_1"/>
    <property type="match status" value="1"/>
</dbReference>
<evidence type="ECO:0000256" key="5">
    <source>
        <dbReference type="ARBA" id="ARBA00023054"/>
    </source>
</evidence>
<dbReference type="CDD" id="cd00106">
    <property type="entry name" value="KISc"/>
    <property type="match status" value="1"/>
</dbReference>
<dbReference type="PANTHER" id="PTHR47969">
    <property type="entry name" value="CHROMOSOME-ASSOCIATED KINESIN KIF4A-RELATED"/>
    <property type="match status" value="1"/>
</dbReference>
<dbReference type="InterPro" id="IPR027640">
    <property type="entry name" value="Kinesin-like_fam"/>
</dbReference>
<keyword evidence="5 8" id="KW-0175">Coiled coil</keyword>
<comment type="subcellular location">
    <subcellularLocation>
        <location evidence="1">Cytoplasm</location>
    </subcellularLocation>
</comment>
<keyword evidence="3 6" id="KW-0547">Nucleotide-binding</keyword>
<comment type="similarity">
    <text evidence="6 7">Belongs to the TRAFAC class myosin-kinesin ATPase superfamily. Kinesin family.</text>
</comment>
<feature type="coiled-coil region" evidence="8">
    <location>
        <begin position="541"/>
        <end position="592"/>
    </location>
</feature>
<evidence type="ECO:0000256" key="1">
    <source>
        <dbReference type="ARBA" id="ARBA00004496"/>
    </source>
</evidence>
<dbReference type="OrthoDB" id="3176171at2759"/>
<comment type="caution">
    <text evidence="10">The sequence shown here is derived from an EMBL/GenBank/DDBJ whole genome shotgun (WGS) entry which is preliminary data.</text>
</comment>
<keyword evidence="2" id="KW-0963">Cytoplasm</keyword>
<feature type="domain" description="Kinesin motor" evidence="9">
    <location>
        <begin position="6"/>
        <end position="362"/>
    </location>
</feature>
<evidence type="ECO:0000313" key="10">
    <source>
        <dbReference type="EMBL" id="CCI44764.1"/>
    </source>
</evidence>
<dbReference type="InterPro" id="IPR036961">
    <property type="entry name" value="Kinesin_motor_dom_sf"/>
</dbReference>
<evidence type="ECO:0000256" key="4">
    <source>
        <dbReference type="ARBA" id="ARBA00022840"/>
    </source>
</evidence>
<feature type="coiled-coil region" evidence="8">
    <location>
        <begin position="618"/>
        <end position="652"/>
    </location>
</feature>
<dbReference type="GO" id="GO:0005737">
    <property type="term" value="C:cytoplasm"/>
    <property type="evidence" value="ECO:0007669"/>
    <property type="project" value="UniProtKB-SubCell"/>
</dbReference>
<reference evidence="10 11" key="1">
    <citation type="submission" date="2012-05" db="EMBL/GenBank/DDBJ databases">
        <title>Recombination and specialization in a pathogen metapopulation.</title>
        <authorList>
            <person name="Gardiner A."/>
            <person name="Kemen E."/>
            <person name="Schultz-Larsen T."/>
            <person name="MacLean D."/>
            <person name="Van Oosterhout C."/>
            <person name="Jones J.D.G."/>
        </authorList>
    </citation>
    <scope>NUCLEOTIDE SEQUENCE [LARGE SCALE GENOMIC DNA]</scope>
    <source>
        <strain evidence="10 11">Ac Nc2</strain>
    </source>
</reference>
<evidence type="ECO:0000256" key="2">
    <source>
        <dbReference type="ARBA" id="ARBA00022490"/>
    </source>
</evidence>
<proteinExistence type="inferred from homology"/>
<name>A0A024GE02_9STRA</name>
<evidence type="ECO:0000256" key="7">
    <source>
        <dbReference type="RuleBase" id="RU000394"/>
    </source>
</evidence>
<keyword evidence="4 6" id="KW-0067">ATP-binding</keyword>
<sequence length="704" mass="80714">MSTDVNVKVVVRCRPMNTRETQLGAKCVVSVEDNHSIRIQSPSSSENGSSPKPSGDGALDAGTKLFTFDHAYFIDSTQEEVYNDVAKSIIDQALQGFNGTIFAYGQTGSGKTHTMMGSSDDLGIVPRMYKDLFDRIREARGTHEAPQPLSTISIQYLVTVSYLEIYNEILKDLLSPTEKILKIREHPDLGIYVDNLAELVVKEPNDVARLLQQGNKIRQVAATQMNESSSRSHSCFTIKVLSKKEEFVNGINKETTMTAKINLVDLAGSERASKTGASGDRLKEGAAINKSLSALGNVITMLTDRSKKKQHVPYRDSKLTRLLQESLGGNSLTVMIAAISPADDNYDETLTTLQYATRAKAIKNATKRNEDINERLIRELREEIERLRQVVARPVSASEEMNNPIRNAEIVLQMEEKIANLERVKQESWEERQRLAALFEQERQANLRNDQNILGYMEIVKEEKLQLLHNIKKLQLEKAHFTKQVQLSKEQYVIHKNELQKEVTAFQVRRNETLFTTEEKQDRMREIEVKKQCVLSDREQLGKLREALVECERQIMQAEADLVTKGSLLNENEILRKAIQDDERVKMNAEREEFLQRTTQEERMELRSKLMKERIKFKVLLSAAKEKEQKLIEEIENQKIEAEERLIRIQSEHRQWKQHVTRELSQKFTSLSESFESEYSQLETKYLRAVALLRQLHSDMSTNL</sequence>
<dbReference type="GO" id="GO:0005875">
    <property type="term" value="C:microtubule associated complex"/>
    <property type="evidence" value="ECO:0007669"/>
    <property type="project" value="TreeGrafter"/>
</dbReference>
<dbReference type="FunFam" id="3.40.850.10:FF:000082">
    <property type="entry name" value="OSM3-like kinesin"/>
    <property type="match status" value="1"/>
</dbReference>
<gene>
    <name evidence="10" type="ORF">BN9_055880</name>
</gene>
<dbReference type="InParanoid" id="A0A024GE02"/>
<organism evidence="10 11">
    <name type="scientific">Albugo candida</name>
    <dbReference type="NCBI Taxonomy" id="65357"/>
    <lineage>
        <taxon>Eukaryota</taxon>
        <taxon>Sar</taxon>
        <taxon>Stramenopiles</taxon>
        <taxon>Oomycota</taxon>
        <taxon>Peronosporomycetes</taxon>
        <taxon>Albuginales</taxon>
        <taxon>Albuginaceae</taxon>
        <taxon>Albugo</taxon>
    </lineage>
</organism>
<dbReference type="InterPro" id="IPR019821">
    <property type="entry name" value="Kinesin_motor_CS"/>
</dbReference>
<dbReference type="Pfam" id="PF00225">
    <property type="entry name" value="Kinesin"/>
    <property type="match status" value="1"/>
</dbReference>
<accession>A0A024GE02</accession>
<keyword evidence="7" id="KW-0493">Microtubule</keyword>
<dbReference type="PANTHER" id="PTHR47969:SF15">
    <property type="entry name" value="CHROMOSOME-ASSOCIATED KINESIN KIF4A-RELATED"/>
    <property type="match status" value="1"/>
</dbReference>
<keyword evidence="11" id="KW-1185">Reference proteome</keyword>
<feature type="coiled-coil region" evidence="8">
    <location>
        <begin position="457"/>
        <end position="491"/>
    </location>
</feature>
<evidence type="ECO:0000256" key="6">
    <source>
        <dbReference type="PROSITE-ProRule" id="PRU00283"/>
    </source>
</evidence>
<dbReference type="GO" id="GO:0051231">
    <property type="term" value="P:spindle elongation"/>
    <property type="evidence" value="ECO:0007669"/>
    <property type="project" value="TreeGrafter"/>
</dbReference>
<dbReference type="GO" id="GO:0005524">
    <property type="term" value="F:ATP binding"/>
    <property type="evidence" value="ECO:0007669"/>
    <property type="project" value="UniProtKB-UniRule"/>
</dbReference>
<dbReference type="STRING" id="65357.A0A024GE02"/>
<evidence type="ECO:0000259" key="9">
    <source>
        <dbReference type="PROSITE" id="PS50067"/>
    </source>
</evidence>
<dbReference type="GO" id="GO:0007018">
    <property type="term" value="P:microtubule-based movement"/>
    <property type="evidence" value="ECO:0007669"/>
    <property type="project" value="InterPro"/>
</dbReference>
<feature type="binding site" evidence="6">
    <location>
        <begin position="105"/>
        <end position="112"/>
    </location>
    <ligand>
        <name>ATP</name>
        <dbReference type="ChEBI" id="CHEBI:30616"/>
    </ligand>
</feature>
<dbReference type="AlphaFoldDB" id="A0A024GE02"/>
<dbReference type="GO" id="GO:0005874">
    <property type="term" value="C:microtubule"/>
    <property type="evidence" value="ECO:0007669"/>
    <property type="project" value="UniProtKB-KW"/>
</dbReference>
<dbReference type="GO" id="GO:0003777">
    <property type="term" value="F:microtubule motor activity"/>
    <property type="evidence" value="ECO:0007669"/>
    <property type="project" value="InterPro"/>
</dbReference>
<dbReference type="InterPro" id="IPR001752">
    <property type="entry name" value="Kinesin_motor_dom"/>
</dbReference>
<dbReference type="EMBL" id="CAIX01000079">
    <property type="protein sequence ID" value="CCI44764.1"/>
    <property type="molecule type" value="Genomic_DNA"/>
</dbReference>
<evidence type="ECO:0000313" key="11">
    <source>
        <dbReference type="Proteomes" id="UP000053237"/>
    </source>
</evidence>
<evidence type="ECO:0000256" key="8">
    <source>
        <dbReference type="SAM" id="Coils"/>
    </source>
</evidence>
<feature type="coiled-coil region" evidence="8">
    <location>
        <begin position="362"/>
        <end position="427"/>
    </location>
</feature>
<dbReference type="Proteomes" id="UP000053237">
    <property type="component" value="Unassembled WGS sequence"/>
</dbReference>
<dbReference type="PROSITE" id="PS50067">
    <property type="entry name" value="KINESIN_MOTOR_2"/>
    <property type="match status" value="1"/>
</dbReference>
<dbReference type="SUPFAM" id="SSF52540">
    <property type="entry name" value="P-loop containing nucleoside triphosphate hydrolases"/>
    <property type="match status" value="1"/>
</dbReference>